<keyword evidence="2" id="KW-0326">Glycosidase</keyword>
<dbReference type="InterPro" id="IPR013780">
    <property type="entry name" value="Glyco_hydro_b"/>
</dbReference>
<dbReference type="GO" id="GO:0005975">
    <property type="term" value="P:carbohydrate metabolic process"/>
    <property type="evidence" value="ECO:0007669"/>
    <property type="project" value="InterPro"/>
</dbReference>
<dbReference type="Gene3D" id="2.60.40.1180">
    <property type="entry name" value="Golgi alpha-mannosidase II"/>
    <property type="match status" value="2"/>
</dbReference>
<gene>
    <name evidence="7" type="ORF">GCM10010978_13690</name>
</gene>
<evidence type="ECO:0000259" key="4">
    <source>
        <dbReference type="Pfam" id="PF13802"/>
    </source>
</evidence>
<dbReference type="SUPFAM" id="SSF51445">
    <property type="entry name" value="(Trans)glycosidases"/>
    <property type="match status" value="1"/>
</dbReference>
<keyword evidence="2" id="KW-0378">Hydrolase</keyword>
<dbReference type="GO" id="GO:0030246">
    <property type="term" value="F:carbohydrate binding"/>
    <property type="evidence" value="ECO:0007669"/>
    <property type="project" value="InterPro"/>
</dbReference>
<dbReference type="Gene3D" id="3.20.20.80">
    <property type="entry name" value="Glycosidases"/>
    <property type="match status" value="1"/>
</dbReference>
<evidence type="ECO:0000259" key="3">
    <source>
        <dbReference type="Pfam" id="PF01055"/>
    </source>
</evidence>
<sequence>MSIMDSYQFNLLTEENNVISFQLEDSSFMARIFILEEDIIRVLLTPSSEPEVKQTWAVAPGMDDVPMEGRNRLDISPFTLPAYSSKIENNYFIVETSRLKLAVNLDGFKITWYAKDESGKYQQIASDRKTQAYNFDGALGEGVFHYLERNLDEQYFGLGEKSGEVDRHGERYRMVSVDPMGYDAQSTDPLYKHIPFYITRNRNSGISFGIFYDNMAQSIFDMGKELDNYHGFYRYFQSESGDLDYYIILGPTVKDTVEKYSWLTGKTIFQPKWSLGYSGSTMTYTDAPDAQNQLQNFLKKCQEYDIICDSFQLSSGYTSINDKRYVFNWNRDKFPNPKQFTDDFHEKGVKLCANIKPALLKDHPMFDELKDAGMFIKNDKDETVMAQFWDGTGAYLDFTNEETVQWWKDKVKEQLLEFGIDSTWNDNNEFEIWTKNAYCNGFGEKINFEELRAVQPLLMMKASYEAQKEYNPDIRPYLISRSGMPGMQRYVQTWSGDNYTSWKTIKYNIKMGIGLSLSGIYNIGHDVGGFAGPAPEPELFVRWVQNGIFYPRFTIHSWNTDKTVNVPWMYEETADIVRDLIKFRHRILPYIYTALYQAHKHYEPIIRPTFYDFENDENTFKENDDFILGDSMLVASVVEKGERERTVYLPKFEAGWFDFHTGQWYEGGQTVTIPAPLNYNPLLVKAGSIIPINDYEATFETKEKDERGFLLFPAKGKEQSAYQLYEDDGISANYEENHSIVAVKMNSSDEQIQLNVTVDGNYELPYTTVRFYLPESEQRTVTVNGKAVEKKNDYYEVALSDIGV</sequence>
<evidence type="ECO:0000256" key="2">
    <source>
        <dbReference type="RuleBase" id="RU361185"/>
    </source>
</evidence>
<comment type="caution">
    <text evidence="7">The sequence shown here is derived from an EMBL/GenBank/DDBJ whole genome shotgun (WGS) entry which is preliminary data.</text>
</comment>
<dbReference type="Pfam" id="PF17137">
    <property type="entry name" value="DUF5110"/>
    <property type="match status" value="1"/>
</dbReference>
<protein>
    <submittedName>
        <fullName evidence="7">Glucosidase</fullName>
    </submittedName>
</protein>
<dbReference type="InterPro" id="IPR048395">
    <property type="entry name" value="Glyco_hydro_31_C"/>
</dbReference>
<evidence type="ECO:0000256" key="1">
    <source>
        <dbReference type="ARBA" id="ARBA00007806"/>
    </source>
</evidence>
<dbReference type="PANTHER" id="PTHR22762">
    <property type="entry name" value="ALPHA-GLUCOSIDASE"/>
    <property type="match status" value="1"/>
</dbReference>
<feature type="domain" description="Glycosyl hydrolase family 31 C-terminal" evidence="6">
    <location>
        <begin position="603"/>
        <end position="690"/>
    </location>
</feature>
<dbReference type="Pfam" id="PF01055">
    <property type="entry name" value="Glyco_hydro_31_2nd"/>
    <property type="match status" value="1"/>
</dbReference>
<dbReference type="SUPFAM" id="SSF74650">
    <property type="entry name" value="Galactose mutarotase-like"/>
    <property type="match status" value="1"/>
</dbReference>
<accession>A0A8J3EJG2</accession>
<reference evidence="7" key="1">
    <citation type="journal article" date="2014" name="Int. J. Syst. Evol. Microbiol.">
        <title>Complete genome sequence of Corynebacterium casei LMG S-19264T (=DSM 44701T), isolated from a smear-ripened cheese.</title>
        <authorList>
            <consortium name="US DOE Joint Genome Institute (JGI-PGF)"/>
            <person name="Walter F."/>
            <person name="Albersmeier A."/>
            <person name="Kalinowski J."/>
            <person name="Ruckert C."/>
        </authorList>
    </citation>
    <scope>NUCLEOTIDE SEQUENCE</scope>
    <source>
        <strain evidence="7">CGMCC 1.12360</strain>
    </source>
</reference>
<evidence type="ECO:0000313" key="8">
    <source>
        <dbReference type="Proteomes" id="UP000602050"/>
    </source>
</evidence>
<evidence type="ECO:0000259" key="6">
    <source>
        <dbReference type="Pfam" id="PF21365"/>
    </source>
</evidence>
<dbReference type="Pfam" id="PF13802">
    <property type="entry name" value="Gal_mutarotas_2"/>
    <property type="match status" value="1"/>
</dbReference>
<evidence type="ECO:0000259" key="5">
    <source>
        <dbReference type="Pfam" id="PF17137"/>
    </source>
</evidence>
<dbReference type="AlphaFoldDB" id="A0A8J3EJG2"/>
<dbReference type="Proteomes" id="UP000602050">
    <property type="component" value="Unassembled WGS sequence"/>
</dbReference>
<dbReference type="RefSeq" id="WP_188391647.1">
    <property type="nucleotide sequence ID" value="NZ_BMEV01000020.1"/>
</dbReference>
<organism evidence="7 8">
    <name type="scientific">Compostibacillus humi</name>
    <dbReference type="NCBI Taxonomy" id="1245525"/>
    <lineage>
        <taxon>Bacteria</taxon>
        <taxon>Bacillati</taxon>
        <taxon>Bacillota</taxon>
        <taxon>Bacilli</taxon>
        <taxon>Bacillales</taxon>
        <taxon>Bacillaceae</taxon>
        <taxon>Compostibacillus</taxon>
    </lineage>
</organism>
<dbReference type="InterPro" id="IPR025887">
    <property type="entry name" value="Glyco_hydro_31_N_dom"/>
</dbReference>
<feature type="domain" description="Glycoside hydrolase family 31 TIM barrel" evidence="3">
    <location>
        <begin position="269"/>
        <end position="594"/>
    </location>
</feature>
<feature type="domain" description="Glycoside hydrolase family 31 N-terminal" evidence="4">
    <location>
        <begin position="30"/>
        <end position="221"/>
    </location>
</feature>
<dbReference type="InterPro" id="IPR000322">
    <property type="entry name" value="Glyco_hydro_31_TIM"/>
</dbReference>
<dbReference type="SUPFAM" id="SSF51011">
    <property type="entry name" value="Glycosyl hydrolase domain"/>
    <property type="match status" value="1"/>
</dbReference>
<keyword evidence="8" id="KW-1185">Reference proteome</keyword>
<dbReference type="InterPro" id="IPR017853">
    <property type="entry name" value="GH"/>
</dbReference>
<comment type="similarity">
    <text evidence="1 2">Belongs to the glycosyl hydrolase 31 family.</text>
</comment>
<feature type="domain" description="DUF5110" evidence="5">
    <location>
        <begin position="717"/>
        <end position="771"/>
    </location>
</feature>
<reference evidence="7" key="2">
    <citation type="submission" date="2020-09" db="EMBL/GenBank/DDBJ databases">
        <authorList>
            <person name="Sun Q."/>
            <person name="Zhou Y."/>
        </authorList>
    </citation>
    <scope>NUCLEOTIDE SEQUENCE</scope>
    <source>
        <strain evidence="7">CGMCC 1.12360</strain>
    </source>
</reference>
<dbReference type="Pfam" id="PF21365">
    <property type="entry name" value="Glyco_hydro_31_3rd"/>
    <property type="match status" value="1"/>
</dbReference>
<proteinExistence type="inferred from homology"/>
<dbReference type="CDD" id="cd06599">
    <property type="entry name" value="GH31_glycosidase_Aec37"/>
    <property type="match status" value="1"/>
</dbReference>
<name>A0A8J3EJG2_9BACI</name>
<dbReference type="Gene3D" id="2.60.40.1760">
    <property type="entry name" value="glycosyl hydrolase (family 31)"/>
    <property type="match status" value="1"/>
</dbReference>
<dbReference type="PANTHER" id="PTHR22762:SF165">
    <property type="entry name" value="PUTATIVE (AFU_ORTHOLOGUE AFUA_1G06560)-RELATED"/>
    <property type="match status" value="1"/>
</dbReference>
<dbReference type="InterPro" id="IPR033403">
    <property type="entry name" value="DUF5110"/>
</dbReference>
<dbReference type="EMBL" id="BMEV01000020">
    <property type="protein sequence ID" value="GGH74630.1"/>
    <property type="molecule type" value="Genomic_DNA"/>
</dbReference>
<evidence type="ECO:0000313" key="7">
    <source>
        <dbReference type="EMBL" id="GGH74630.1"/>
    </source>
</evidence>
<dbReference type="CDD" id="cd14752">
    <property type="entry name" value="GH31_N"/>
    <property type="match status" value="1"/>
</dbReference>
<dbReference type="InterPro" id="IPR011013">
    <property type="entry name" value="Gal_mutarotase_sf_dom"/>
</dbReference>
<dbReference type="GO" id="GO:0004553">
    <property type="term" value="F:hydrolase activity, hydrolyzing O-glycosyl compounds"/>
    <property type="evidence" value="ECO:0007669"/>
    <property type="project" value="InterPro"/>
</dbReference>